<dbReference type="CDD" id="cd00051">
    <property type="entry name" value="EFh"/>
    <property type="match status" value="1"/>
</dbReference>
<feature type="domain" description="EF-hand" evidence="3">
    <location>
        <begin position="84"/>
        <end position="106"/>
    </location>
</feature>
<reference evidence="4" key="1">
    <citation type="submission" date="2021-02" db="EMBL/GenBank/DDBJ databases">
        <authorList>
            <person name="Nowell W R."/>
        </authorList>
    </citation>
    <scope>NUCLEOTIDE SEQUENCE</scope>
</reference>
<dbReference type="GO" id="GO:0033017">
    <property type="term" value="C:sarcoplasmic reticulum membrane"/>
    <property type="evidence" value="ECO:0007669"/>
    <property type="project" value="TreeGrafter"/>
</dbReference>
<sequence>MIILLLSMLEGNVLNGPIGKQMVDTLIESQSNVELLLQFIDIFLKMKGLTTSEAFQEFDANKDGFISPKEFRRAMEAQKMFTNQDIDYILMCVDVNQDGKIDFMEF</sequence>
<dbReference type="GO" id="GO:0034704">
    <property type="term" value="C:calcium channel complex"/>
    <property type="evidence" value="ECO:0007669"/>
    <property type="project" value="TreeGrafter"/>
</dbReference>
<dbReference type="InterPro" id="IPR018247">
    <property type="entry name" value="EF_Hand_1_Ca_BS"/>
</dbReference>
<organism evidence="4 5">
    <name type="scientific">Adineta steineri</name>
    <dbReference type="NCBI Taxonomy" id="433720"/>
    <lineage>
        <taxon>Eukaryota</taxon>
        <taxon>Metazoa</taxon>
        <taxon>Spiralia</taxon>
        <taxon>Gnathifera</taxon>
        <taxon>Rotifera</taxon>
        <taxon>Eurotatoria</taxon>
        <taxon>Bdelloidea</taxon>
        <taxon>Adinetida</taxon>
        <taxon>Adinetidae</taxon>
        <taxon>Adineta</taxon>
    </lineage>
</organism>
<dbReference type="GO" id="GO:0005509">
    <property type="term" value="F:calcium ion binding"/>
    <property type="evidence" value="ECO:0007669"/>
    <property type="project" value="InterPro"/>
</dbReference>
<feature type="signal peptide" evidence="2">
    <location>
        <begin position="1"/>
        <end position="15"/>
    </location>
</feature>
<name>A0A820KK36_9BILA</name>
<dbReference type="PROSITE" id="PS00018">
    <property type="entry name" value="EF_HAND_1"/>
    <property type="match status" value="2"/>
</dbReference>
<dbReference type="GO" id="GO:0030018">
    <property type="term" value="C:Z disc"/>
    <property type="evidence" value="ECO:0007669"/>
    <property type="project" value="TreeGrafter"/>
</dbReference>
<feature type="domain" description="EF-hand" evidence="3">
    <location>
        <begin position="53"/>
        <end position="81"/>
    </location>
</feature>
<dbReference type="Proteomes" id="UP000663868">
    <property type="component" value="Unassembled WGS sequence"/>
</dbReference>
<dbReference type="InterPro" id="IPR002048">
    <property type="entry name" value="EF_hand_dom"/>
</dbReference>
<dbReference type="InterPro" id="IPR015925">
    <property type="entry name" value="Ryanodine_IP3_receptor"/>
</dbReference>
<comment type="caution">
    <text evidence="4">The sequence shown here is derived from an EMBL/GenBank/DDBJ whole genome shotgun (WGS) entry which is preliminary data.</text>
</comment>
<dbReference type="PANTHER" id="PTHR46399:SF8">
    <property type="entry name" value="B30.2_SPRY DOMAIN-CONTAINING PROTEIN"/>
    <property type="match status" value="1"/>
</dbReference>
<dbReference type="InterPro" id="IPR011992">
    <property type="entry name" value="EF-hand-dom_pair"/>
</dbReference>
<evidence type="ECO:0000256" key="1">
    <source>
        <dbReference type="ARBA" id="ARBA00022837"/>
    </source>
</evidence>
<dbReference type="Gene3D" id="1.10.238.10">
    <property type="entry name" value="EF-hand"/>
    <property type="match status" value="1"/>
</dbReference>
<dbReference type="GO" id="GO:0005219">
    <property type="term" value="F:ryanodine-sensitive calcium-release channel activity"/>
    <property type="evidence" value="ECO:0007669"/>
    <property type="project" value="TreeGrafter"/>
</dbReference>
<evidence type="ECO:0000313" key="5">
    <source>
        <dbReference type="Proteomes" id="UP000663868"/>
    </source>
</evidence>
<keyword evidence="2" id="KW-0732">Signal</keyword>
<proteinExistence type="predicted"/>
<dbReference type="SUPFAM" id="SSF47473">
    <property type="entry name" value="EF-hand"/>
    <property type="match status" value="1"/>
</dbReference>
<dbReference type="SMART" id="SM00054">
    <property type="entry name" value="EFh"/>
    <property type="match status" value="1"/>
</dbReference>
<dbReference type="GO" id="GO:0042383">
    <property type="term" value="C:sarcolemma"/>
    <property type="evidence" value="ECO:0007669"/>
    <property type="project" value="TreeGrafter"/>
</dbReference>
<feature type="non-terminal residue" evidence="4">
    <location>
        <position position="1"/>
    </location>
</feature>
<dbReference type="Pfam" id="PF13499">
    <property type="entry name" value="EF-hand_7"/>
    <property type="match status" value="1"/>
</dbReference>
<dbReference type="PROSITE" id="PS50222">
    <property type="entry name" value="EF_HAND_2"/>
    <property type="match status" value="2"/>
</dbReference>
<dbReference type="GO" id="GO:0006941">
    <property type="term" value="P:striated muscle contraction"/>
    <property type="evidence" value="ECO:0007669"/>
    <property type="project" value="TreeGrafter"/>
</dbReference>
<evidence type="ECO:0000259" key="3">
    <source>
        <dbReference type="PROSITE" id="PS50222"/>
    </source>
</evidence>
<protein>
    <recommendedName>
        <fullName evidence="3">EF-hand domain-containing protein</fullName>
    </recommendedName>
</protein>
<dbReference type="AlphaFoldDB" id="A0A820KK36"/>
<feature type="chain" id="PRO_5032677141" description="EF-hand domain-containing protein" evidence="2">
    <location>
        <begin position="16"/>
        <end position="106"/>
    </location>
</feature>
<dbReference type="PANTHER" id="PTHR46399">
    <property type="entry name" value="B30.2/SPRY DOMAIN-CONTAINING PROTEIN"/>
    <property type="match status" value="1"/>
</dbReference>
<dbReference type="EMBL" id="CAJOBB010017663">
    <property type="protein sequence ID" value="CAF4341442.1"/>
    <property type="molecule type" value="Genomic_DNA"/>
</dbReference>
<dbReference type="GO" id="GO:0014808">
    <property type="term" value="P:release of sequestered calcium ion into cytosol by sarcoplasmic reticulum"/>
    <property type="evidence" value="ECO:0007669"/>
    <property type="project" value="TreeGrafter"/>
</dbReference>
<accession>A0A820KK36</accession>
<dbReference type="GO" id="GO:0005790">
    <property type="term" value="C:smooth endoplasmic reticulum"/>
    <property type="evidence" value="ECO:0007669"/>
    <property type="project" value="TreeGrafter"/>
</dbReference>
<keyword evidence="1" id="KW-0106">Calcium</keyword>
<gene>
    <name evidence="4" type="ORF">KXQ929_LOCUS47735</name>
</gene>
<evidence type="ECO:0000313" key="4">
    <source>
        <dbReference type="EMBL" id="CAF4341442.1"/>
    </source>
</evidence>
<evidence type="ECO:0000256" key="2">
    <source>
        <dbReference type="SAM" id="SignalP"/>
    </source>
</evidence>